<dbReference type="InterPro" id="IPR038727">
    <property type="entry name" value="NadR/Ttd14_AAA_dom"/>
</dbReference>
<proteinExistence type="predicted"/>
<reference evidence="2 3" key="1">
    <citation type="submission" date="2017-06" db="EMBL/GenBank/DDBJ databases">
        <authorList>
            <consortium name="Pathogen Informatics"/>
        </authorList>
    </citation>
    <scope>NUCLEOTIDE SEQUENCE [LARGE SCALE GENOMIC DNA]</scope>
    <source>
        <strain evidence="2 3">NCTC12149</strain>
    </source>
</reference>
<dbReference type="InterPro" id="IPR027417">
    <property type="entry name" value="P-loop_NTPase"/>
</dbReference>
<dbReference type="KEGG" id="smiz:4412673_02679"/>
<feature type="domain" description="NadR/Ttd14 AAA" evidence="1">
    <location>
        <begin position="9"/>
        <end position="173"/>
    </location>
</feature>
<dbReference type="RefSeq" id="WP_093097616.1">
    <property type="nucleotide sequence ID" value="NZ_FNGK01000001.1"/>
</dbReference>
<name>A0AAJ4XCZ3_9SPHI</name>
<organism evidence="2 3">
    <name type="scientific">Sphingobacterium mizutaii</name>
    <dbReference type="NCBI Taxonomy" id="1010"/>
    <lineage>
        <taxon>Bacteria</taxon>
        <taxon>Pseudomonadati</taxon>
        <taxon>Bacteroidota</taxon>
        <taxon>Sphingobacteriia</taxon>
        <taxon>Sphingobacteriales</taxon>
        <taxon>Sphingobacteriaceae</taxon>
        <taxon>Sphingobacterium</taxon>
    </lineage>
</organism>
<evidence type="ECO:0000313" key="3">
    <source>
        <dbReference type="Proteomes" id="UP000215355"/>
    </source>
</evidence>
<dbReference type="AlphaFoldDB" id="A0AAJ4XCZ3"/>
<dbReference type="SUPFAM" id="SSF52540">
    <property type="entry name" value="P-loop containing nucleoside triphosphate hydrolases"/>
    <property type="match status" value="1"/>
</dbReference>
<dbReference type="EMBL" id="LT906468">
    <property type="protein sequence ID" value="SNV52515.1"/>
    <property type="molecule type" value="Genomic_DNA"/>
</dbReference>
<sequence>MKNSTRNFYVLTGGPGTGKTSLLKLLEEKGIPCIPEVAREIIKDQIIKRGSALPWADKDAYAQLMWTESLRSYELTKQSYESEMVFFDRGLLDSIGYMEMENIKISQEIQDFLSTALYKKIFILPPWEEIYVTDAERKQTWQEALETFESMKNVYEKYGYEVIEVPRLTLAERVQFIEKNI</sequence>
<gene>
    <name evidence="2" type="ORF">SAMEA4412673_02679</name>
</gene>
<evidence type="ECO:0000313" key="2">
    <source>
        <dbReference type="EMBL" id="SNV52515.1"/>
    </source>
</evidence>
<accession>A0AAJ4XCZ3</accession>
<dbReference type="Gene3D" id="3.40.50.300">
    <property type="entry name" value="P-loop containing nucleotide triphosphate hydrolases"/>
    <property type="match status" value="1"/>
</dbReference>
<dbReference type="Proteomes" id="UP000215355">
    <property type="component" value="Chromosome 1"/>
</dbReference>
<dbReference type="Pfam" id="PF13521">
    <property type="entry name" value="AAA_28"/>
    <property type="match status" value="1"/>
</dbReference>
<protein>
    <submittedName>
        <fullName evidence="2">Predicted ATPase/kinase involved in NAD metabolism</fullName>
    </submittedName>
</protein>
<evidence type="ECO:0000259" key="1">
    <source>
        <dbReference type="Pfam" id="PF13521"/>
    </source>
</evidence>